<dbReference type="GO" id="GO:0004252">
    <property type="term" value="F:serine-type endopeptidase activity"/>
    <property type="evidence" value="ECO:0007669"/>
    <property type="project" value="InterPro"/>
</dbReference>
<dbReference type="Proteomes" id="UP001107558">
    <property type="component" value="Chromosome 4"/>
</dbReference>
<dbReference type="InterPro" id="IPR051487">
    <property type="entry name" value="Ser/Thr_Proteases_Immune/Dev"/>
</dbReference>
<dbReference type="OrthoDB" id="6357057at2759"/>
<proteinExistence type="inferred from homology"/>
<dbReference type="InterPro" id="IPR001254">
    <property type="entry name" value="Trypsin_dom"/>
</dbReference>
<dbReference type="PANTHER" id="PTHR24256">
    <property type="entry name" value="TRYPTASE-RELATED"/>
    <property type="match status" value="1"/>
</dbReference>
<reference evidence="5" key="1">
    <citation type="submission" date="2021-03" db="EMBL/GenBank/DDBJ databases">
        <title>Chromosome level genome of the anhydrobiotic midge Polypedilum vanderplanki.</title>
        <authorList>
            <person name="Yoshida Y."/>
            <person name="Kikawada T."/>
            <person name="Gusev O."/>
        </authorList>
    </citation>
    <scope>NUCLEOTIDE SEQUENCE</scope>
    <source>
        <strain evidence="5">NIAS01</strain>
        <tissue evidence="5">Whole body or cell culture</tissue>
    </source>
</reference>
<keyword evidence="2" id="KW-0325">Glycoprotein</keyword>
<dbReference type="Pfam" id="PF00089">
    <property type="entry name" value="Trypsin"/>
    <property type="match status" value="1"/>
</dbReference>
<name>A0A9J6B9M8_POLVA</name>
<evidence type="ECO:0000256" key="2">
    <source>
        <dbReference type="ARBA" id="ARBA00023180"/>
    </source>
</evidence>
<evidence type="ECO:0000313" key="5">
    <source>
        <dbReference type="EMBL" id="KAG5666500.1"/>
    </source>
</evidence>
<dbReference type="AlphaFoldDB" id="A0A9J6B9M8"/>
<comment type="similarity">
    <text evidence="3">Belongs to the peptidase S1 family. CLIP subfamily.</text>
</comment>
<dbReference type="InterPro" id="IPR043504">
    <property type="entry name" value="Peptidase_S1_PA_chymotrypsin"/>
</dbReference>
<comment type="caution">
    <text evidence="5">The sequence shown here is derived from an EMBL/GenBank/DDBJ whole genome shotgun (WGS) entry which is preliminary data.</text>
</comment>
<evidence type="ECO:0000259" key="4">
    <source>
        <dbReference type="Pfam" id="PF00089"/>
    </source>
</evidence>
<protein>
    <recommendedName>
        <fullName evidence="4">Peptidase S1 domain-containing protein</fullName>
    </recommendedName>
</protein>
<dbReference type="SUPFAM" id="SSF50494">
    <property type="entry name" value="Trypsin-like serine proteases"/>
    <property type="match status" value="1"/>
</dbReference>
<dbReference type="GO" id="GO:0006508">
    <property type="term" value="P:proteolysis"/>
    <property type="evidence" value="ECO:0007669"/>
    <property type="project" value="InterPro"/>
</dbReference>
<feature type="domain" description="Peptidase S1" evidence="4">
    <location>
        <begin position="3"/>
        <end position="100"/>
    </location>
</feature>
<keyword evidence="6" id="KW-1185">Reference proteome</keyword>
<evidence type="ECO:0000313" key="6">
    <source>
        <dbReference type="Proteomes" id="UP001107558"/>
    </source>
</evidence>
<organism evidence="5 6">
    <name type="scientific">Polypedilum vanderplanki</name>
    <name type="common">Sleeping chironomid midge</name>
    <dbReference type="NCBI Taxonomy" id="319348"/>
    <lineage>
        <taxon>Eukaryota</taxon>
        <taxon>Metazoa</taxon>
        <taxon>Ecdysozoa</taxon>
        <taxon>Arthropoda</taxon>
        <taxon>Hexapoda</taxon>
        <taxon>Insecta</taxon>
        <taxon>Pterygota</taxon>
        <taxon>Neoptera</taxon>
        <taxon>Endopterygota</taxon>
        <taxon>Diptera</taxon>
        <taxon>Nematocera</taxon>
        <taxon>Chironomoidea</taxon>
        <taxon>Chironomidae</taxon>
        <taxon>Chironominae</taxon>
        <taxon>Polypedilum</taxon>
        <taxon>Polypedilum</taxon>
    </lineage>
</organism>
<sequence>MADHLQYMETQIITHNDCSRRAAIFAALYPRDVVKPIIHPTSHICTLQPRGIGLCFGDSGSMLVANGQAVGVIVSGVRLCAQANAAPDIYTRVSSYADWIDGYINDLN</sequence>
<evidence type="ECO:0000256" key="1">
    <source>
        <dbReference type="ARBA" id="ARBA00023157"/>
    </source>
</evidence>
<accession>A0A9J6B9M8</accession>
<keyword evidence="1" id="KW-1015">Disulfide bond</keyword>
<dbReference type="Gene3D" id="2.40.10.10">
    <property type="entry name" value="Trypsin-like serine proteases"/>
    <property type="match status" value="1"/>
</dbReference>
<gene>
    <name evidence="5" type="ORF">PVAND_014524</name>
</gene>
<dbReference type="InterPro" id="IPR009003">
    <property type="entry name" value="Peptidase_S1_PA"/>
</dbReference>
<evidence type="ECO:0000256" key="3">
    <source>
        <dbReference type="ARBA" id="ARBA00024195"/>
    </source>
</evidence>
<dbReference type="EMBL" id="JADBJN010000004">
    <property type="protein sequence ID" value="KAG5666500.1"/>
    <property type="molecule type" value="Genomic_DNA"/>
</dbReference>